<dbReference type="EMBL" id="SSTE01018296">
    <property type="protein sequence ID" value="KAA0039734.1"/>
    <property type="molecule type" value="Genomic_DNA"/>
</dbReference>
<dbReference type="PANTHER" id="PTHR47358:SF2">
    <property type="entry name" value="E3 UBIQUITIN-PROTEIN LIGASE HOS1"/>
    <property type="match status" value="1"/>
</dbReference>
<dbReference type="InterPro" id="IPR044718">
    <property type="entry name" value="HOS1"/>
</dbReference>
<comment type="caution">
    <text evidence="11">The sequence shown here is derived from an EMBL/GenBank/DDBJ whole genome shotgun (WGS) entry which is preliminary data.</text>
</comment>
<feature type="domain" description="ELYS-like" evidence="10">
    <location>
        <begin position="331"/>
        <end position="604"/>
    </location>
</feature>
<accession>A0A5A7T8D9</accession>
<keyword evidence="7" id="KW-0119">Carbohydrate metabolism</keyword>
<dbReference type="GO" id="GO:0016567">
    <property type="term" value="P:protein ubiquitination"/>
    <property type="evidence" value="ECO:0007669"/>
    <property type="project" value="InterPro"/>
</dbReference>
<dbReference type="Pfam" id="PF13934">
    <property type="entry name" value="ELYS"/>
    <property type="match status" value="1"/>
</dbReference>
<keyword evidence="6" id="KW-0294">Fucose metabolism</keyword>
<evidence type="ECO:0000256" key="7">
    <source>
        <dbReference type="ARBA" id="ARBA00023277"/>
    </source>
</evidence>
<evidence type="ECO:0000256" key="1">
    <source>
        <dbReference type="ARBA" id="ARBA00004123"/>
    </source>
</evidence>
<keyword evidence="4" id="KW-0808">Transferase</keyword>
<dbReference type="GO" id="GO:0005634">
    <property type="term" value="C:nucleus"/>
    <property type="evidence" value="ECO:0007669"/>
    <property type="project" value="UniProtKB-SubCell"/>
</dbReference>
<feature type="region of interest" description="Disordered" evidence="9">
    <location>
        <begin position="901"/>
        <end position="967"/>
    </location>
</feature>
<feature type="compositionally biased region" description="Low complexity" evidence="9">
    <location>
        <begin position="18"/>
        <end position="32"/>
    </location>
</feature>
<evidence type="ECO:0000256" key="9">
    <source>
        <dbReference type="SAM" id="MobiDB-lite"/>
    </source>
</evidence>
<dbReference type="Pfam" id="PF10250">
    <property type="entry name" value="O-FucT"/>
    <property type="match status" value="1"/>
</dbReference>
<dbReference type="STRING" id="1194695.A0A5A7T8D9"/>
<dbReference type="Gene3D" id="3.30.40.10">
    <property type="entry name" value="Zinc/RING finger domain, C3HC4 (zinc finger)"/>
    <property type="match status" value="1"/>
</dbReference>
<keyword evidence="3" id="KW-0328">Glycosyltransferase</keyword>
<dbReference type="OrthoDB" id="20729at2759"/>
<dbReference type="GO" id="GO:0006004">
    <property type="term" value="P:fucose metabolic process"/>
    <property type="evidence" value="ECO:0007669"/>
    <property type="project" value="UniProtKB-KW"/>
</dbReference>
<evidence type="ECO:0000259" key="10">
    <source>
        <dbReference type="Pfam" id="PF13934"/>
    </source>
</evidence>
<evidence type="ECO:0000256" key="3">
    <source>
        <dbReference type="ARBA" id="ARBA00022676"/>
    </source>
</evidence>
<organism evidence="11 12">
    <name type="scientific">Cucumis melo var. makuwa</name>
    <name type="common">Oriental melon</name>
    <dbReference type="NCBI Taxonomy" id="1194695"/>
    <lineage>
        <taxon>Eukaryota</taxon>
        <taxon>Viridiplantae</taxon>
        <taxon>Streptophyta</taxon>
        <taxon>Embryophyta</taxon>
        <taxon>Tracheophyta</taxon>
        <taxon>Spermatophyta</taxon>
        <taxon>Magnoliopsida</taxon>
        <taxon>eudicotyledons</taxon>
        <taxon>Gunneridae</taxon>
        <taxon>Pentapetalae</taxon>
        <taxon>rosids</taxon>
        <taxon>fabids</taxon>
        <taxon>Cucurbitales</taxon>
        <taxon>Cucurbitaceae</taxon>
        <taxon>Benincaseae</taxon>
        <taxon>Cucumis</taxon>
    </lineage>
</organism>
<dbReference type="GO" id="GO:0004842">
    <property type="term" value="F:ubiquitin-protein transferase activity"/>
    <property type="evidence" value="ECO:0007669"/>
    <property type="project" value="InterPro"/>
</dbReference>
<proteinExistence type="inferred from homology"/>
<name>A0A5A7T8D9_CUCMM</name>
<dbReference type="Proteomes" id="UP000321393">
    <property type="component" value="Unassembled WGS sequence"/>
</dbReference>
<protein>
    <recommendedName>
        <fullName evidence="8">O-fucosyltransferase family protein</fullName>
    </recommendedName>
</protein>
<reference evidence="11 12" key="1">
    <citation type="submission" date="2019-08" db="EMBL/GenBank/DDBJ databases">
        <title>Draft genome sequences of two oriental melons (Cucumis melo L. var makuwa).</title>
        <authorList>
            <person name="Kwon S.-Y."/>
        </authorList>
    </citation>
    <scope>NUCLEOTIDE SEQUENCE [LARGE SCALE GENOMIC DNA]</scope>
    <source>
        <strain evidence="12">cv. SW 3</strain>
        <tissue evidence="11">Leaf</tissue>
    </source>
</reference>
<evidence type="ECO:0000256" key="4">
    <source>
        <dbReference type="ARBA" id="ARBA00022679"/>
    </source>
</evidence>
<dbReference type="PANTHER" id="PTHR47358">
    <property type="entry name" value="E3 UBIQUITIN-PROTEIN LIGASE HOS1"/>
    <property type="match status" value="1"/>
</dbReference>
<evidence type="ECO:0000256" key="8">
    <source>
        <dbReference type="ARBA" id="ARBA00030350"/>
    </source>
</evidence>
<comment type="subcellular location">
    <subcellularLocation>
        <location evidence="1">Nucleus</location>
    </subcellularLocation>
</comment>
<keyword evidence="5" id="KW-0539">Nucleus</keyword>
<gene>
    <name evidence="11" type="ORF">E6C27_scaffold558G00660</name>
</gene>
<feature type="compositionally biased region" description="Basic residues" evidence="9">
    <location>
        <begin position="949"/>
        <end position="963"/>
    </location>
</feature>
<evidence type="ECO:0000256" key="2">
    <source>
        <dbReference type="ARBA" id="ARBA00007737"/>
    </source>
</evidence>
<dbReference type="InterPro" id="IPR019378">
    <property type="entry name" value="GDP-Fuc_O-FucTrfase"/>
</dbReference>
<evidence type="ECO:0000313" key="11">
    <source>
        <dbReference type="EMBL" id="KAA0039734.1"/>
    </source>
</evidence>
<evidence type="ECO:0000313" key="12">
    <source>
        <dbReference type="Proteomes" id="UP000321393"/>
    </source>
</evidence>
<evidence type="ECO:0000256" key="5">
    <source>
        <dbReference type="ARBA" id="ARBA00023242"/>
    </source>
</evidence>
<comment type="similarity">
    <text evidence="2">Belongs to the glycosyltransferase GT106 family.</text>
</comment>
<evidence type="ECO:0000256" key="6">
    <source>
        <dbReference type="ARBA" id="ARBA00023253"/>
    </source>
</evidence>
<dbReference type="GO" id="GO:0016757">
    <property type="term" value="F:glycosyltransferase activity"/>
    <property type="evidence" value="ECO:0007669"/>
    <property type="project" value="UniProtKB-KW"/>
</dbReference>
<sequence length="1386" mass="156047">MDRQIDGHAVPSTSTNGRLASASTSSSSRPDYSSRAVQEALRHLAFIDLIELCNEAKVEHCRATRDLRSCGRDVQFVLNSCGHASLCEECCQRCDVCPICRVPVPKSGARTRLRLFYECVEAGLIPKNSKERPLEEDGENRITTDVQRLYSLFDIALENNLVSLICHYVTDVCMDESAVSSDPVLAFLLDEVVVKDWCKRASRNIITELQEIYNSGVEGMKSRMSLLLKFSVLLAGISNVLEVLDSSFRSSHSAQLEDLHNLHEGILKIKQHMEIMMWGIRHQFLENVRSRHSSFTSWLTAVRERKSAAIRRSWPDALDDSADSSGLDGSLFIEDALGNLDIEQQYFPDVEDGKEIVSLENAAAPKIFRSKIGGSSGCYPFENLRVAVDVLFLRGSSDVVVAKKAILLYYLFDRHWTLPDEKWRHIVEDFAATFSITRHSILESFVFYLLDDHTDEALQEACRLLPQISGPTTHPKIAQVLLERKNPDTALMVLRWSGRDSVSVPVSLVEAVTGVRVRVECALLTEAYMYQKMLCNRVRDRRNYKEHEDAFDNAEGKFRSWEDWMKILVTEICFLCIRRNFVDRMIELPWNSDEEKHLHKCLLEWSTAHPSTTIGSLLFVYYLQRYQYHEAFQVNLILQKAEQGYISENSVGEDVLSRMKSTSHWRAGLVDKFMELLPEAQQLEIKSGKLPKFGANSEVEVPQNADPSVVQDQHLSSVLIPSANTSTVSHRNDSKYIFKPPVFETPGRLGGTVNHSKIATFGSALIHERRFGSKERIPKQTNLHESVNFQDVFSSGFHQASAMNISPSEEATRSSSRVLNSPLFGNDPEKLSLVKEQNGITNQVRNTSPYSRRITANPIYHTPSSNFGLLDAPSRGVQENGSTTKITVSIRDNGTWNVSSLDDPMDISSHGEVQDSAVDTRYSNGAPRWRSDEASDEEETSLDRASSIVRHRVTRSSTRRTRSTKSGFSNQLSEFKNAILMAGILNRTLVVPPILDHHAVALGSCPKFRVPDPGEIRFSVWEHMLQLLRNGRYVSMTDIVDISSLTSYSSVKAIDFRTFAYLWCGVHLESVCSNEYNNLKQCGRLLAGLDGNVDKCLHAVDEDCKTTVWTYQSNEVDGALDLFQPNEQLKKKKKVSYVRRRRDVYRTLGPDSKAGSATVLAFGSLFTAPYKGSELYIDIHGVSKDQRISSLMKNIEYLPFVPEILSAGKEYIDKIIKAPFLCAQLRLLDGQFKNHWKATFLALQQKLNSILENANEPIRVFVMTDLPESNWTGSYLGDLDSDSNHFKLFFLKEHDELVLRASKKVMAVGHGLRWTSNAFGPGRIRNMKKECAPERLPDVLLYIEETVCSCASLGFVGTAGSTIAESIELMRKYGLFSEDGVGADVL</sequence>
<dbReference type="InterPro" id="IPR025151">
    <property type="entry name" value="ELYS_dom"/>
</dbReference>
<feature type="region of interest" description="Disordered" evidence="9">
    <location>
        <begin position="1"/>
        <end position="32"/>
    </location>
</feature>
<dbReference type="InterPro" id="IPR013083">
    <property type="entry name" value="Znf_RING/FYVE/PHD"/>
</dbReference>